<evidence type="ECO:0000313" key="13">
    <source>
        <dbReference type="RefSeq" id="XP_055897758.1"/>
    </source>
</evidence>
<name>A0A9W3BE97_BIOGL</name>
<evidence type="ECO:0000256" key="1">
    <source>
        <dbReference type="ARBA" id="ARBA00004141"/>
    </source>
</evidence>
<dbReference type="OrthoDB" id="9445642at2759"/>
<dbReference type="OMA" id="RPEINGW"/>
<keyword evidence="4 10" id="KW-1133">Transmembrane helix</keyword>
<organism evidence="12 13">
    <name type="scientific">Biomphalaria glabrata</name>
    <name type="common">Bloodfluke planorb</name>
    <name type="synonym">Freshwater snail</name>
    <dbReference type="NCBI Taxonomy" id="6526"/>
    <lineage>
        <taxon>Eukaryota</taxon>
        <taxon>Metazoa</taxon>
        <taxon>Spiralia</taxon>
        <taxon>Lophotrochozoa</taxon>
        <taxon>Mollusca</taxon>
        <taxon>Gastropoda</taxon>
        <taxon>Heterobranchia</taxon>
        <taxon>Euthyneura</taxon>
        <taxon>Panpulmonata</taxon>
        <taxon>Hygrophila</taxon>
        <taxon>Lymnaeoidea</taxon>
        <taxon>Planorbidae</taxon>
        <taxon>Biomphalaria</taxon>
    </lineage>
</organism>
<evidence type="ECO:0000256" key="10">
    <source>
        <dbReference type="SAM" id="Phobius"/>
    </source>
</evidence>
<keyword evidence="8 9" id="KW-0807">Transducer</keyword>
<protein>
    <submittedName>
        <fullName evidence="13">RYamide receptor-like</fullName>
    </submittedName>
</protein>
<evidence type="ECO:0000256" key="7">
    <source>
        <dbReference type="ARBA" id="ARBA00023170"/>
    </source>
</evidence>
<dbReference type="PANTHER" id="PTHR45695">
    <property type="entry name" value="LEUCOKININ RECEPTOR-RELATED"/>
    <property type="match status" value="1"/>
</dbReference>
<evidence type="ECO:0000313" key="12">
    <source>
        <dbReference type="Proteomes" id="UP001165740"/>
    </source>
</evidence>
<dbReference type="SMART" id="SM01381">
    <property type="entry name" value="7TM_GPCR_Srsx"/>
    <property type="match status" value="1"/>
</dbReference>
<dbReference type="Pfam" id="PF00001">
    <property type="entry name" value="7tm_1"/>
    <property type="match status" value="1"/>
</dbReference>
<dbReference type="GO" id="GO:0005886">
    <property type="term" value="C:plasma membrane"/>
    <property type="evidence" value="ECO:0007669"/>
    <property type="project" value="TreeGrafter"/>
</dbReference>
<reference evidence="13" key="1">
    <citation type="submission" date="2025-08" db="UniProtKB">
        <authorList>
            <consortium name="RefSeq"/>
        </authorList>
    </citation>
    <scope>IDENTIFICATION</scope>
</reference>
<keyword evidence="3 9" id="KW-0812">Transmembrane</keyword>
<keyword evidence="6 10" id="KW-0472">Membrane</keyword>
<keyword evidence="12" id="KW-1185">Reference proteome</keyword>
<gene>
    <name evidence="13" type="primary">LOC106071260</name>
</gene>
<proteinExistence type="inferred from homology"/>
<sequence>MTSELGGVAEQAAVIMIFPGLDNDTGKSSAVSDLFSNRSSSNTTMINPYDVPKGLIVLLAFLYGSISLLAVIGNGLVILVIVKNRRMHTVTNIFIANLAVSDVIIGLFSIPFQFQAALLQRWVLANFMCPLSPFVQVVSVNVSIFTLSVIAVDRYIAVIHPFKAGCSKKSAAIIISVIWAVGVGAGIPVPMFYWVVDDIVDVNMTAPRCSRHAPNNWTDFHVYYNTLLVCFQYLLPLVIITFCYCRIAWHIWGSRRPGAHVTNEDVRGRNKRKVVKMMIIVVCLFVLCWLPLQIYNLLDNICPLINDYLYINIIWFSSHWLAMSNSCYNPFIYGLLNEKFKREFRQLFAQFPCWKASSDHYTEYFSEDANIFRRANGNCSANSRHGAVRYNFYREDKKVYVKQCQVPADETETSNI</sequence>
<dbReference type="Gene3D" id="1.20.1070.10">
    <property type="entry name" value="Rhodopsin 7-helix transmembrane proteins"/>
    <property type="match status" value="1"/>
</dbReference>
<accession>A0A9W3BE97</accession>
<keyword evidence="5 9" id="KW-0297">G-protein coupled receptor</keyword>
<dbReference type="InterPro" id="IPR000611">
    <property type="entry name" value="NPY_rcpt"/>
</dbReference>
<dbReference type="PRINTS" id="PR01012">
    <property type="entry name" value="NRPEPTIDEYR"/>
</dbReference>
<feature type="transmembrane region" description="Helical" evidence="10">
    <location>
        <begin position="310"/>
        <end position="336"/>
    </location>
</feature>
<dbReference type="GeneID" id="106071260"/>
<dbReference type="RefSeq" id="XP_055897758.1">
    <property type="nucleotide sequence ID" value="XM_056041783.1"/>
</dbReference>
<comment type="similarity">
    <text evidence="2 9">Belongs to the G-protein coupled receptor 1 family.</text>
</comment>
<dbReference type="CDD" id="cd15393">
    <property type="entry name" value="7tmA_leucokinin-like"/>
    <property type="match status" value="1"/>
</dbReference>
<dbReference type="SUPFAM" id="SSF81321">
    <property type="entry name" value="Family A G protein-coupled receptor-like"/>
    <property type="match status" value="1"/>
</dbReference>
<dbReference type="GO" id="GO:0004983">
    <property type="term" value="F:neuropeptide Y receptor activity"/>
    <property type="evidence" value="ECO:0007669"/>
    <property type="project" value="InterPro"/>
</dbReference>
<feature type="transmembrane region" description="Helical" evidence="10">
    <location>
        <begin position="94"/>
        <end position="114"/>
    </location>
</feature>
<keyword evidence="7 9" id="KW-0675">Receptor</keyword>
<evidence type="ECO:0000256" key="5">
    <source>
        <dbReference type="ARBA" id="ARBA00023040"/>
    </source>
</evidence>
<evidence type="ECO:0000256" key="8">
    <source>
        <dbReference type="ARBA" id="ARBA00023224"/>
    </source>
</evidence>
<evidence type="ECO:0000256" key="2">
    <source>
        <dbReference type="ARBA" id="ARBA00010663"/>
    </source>
</evidence>
<evidence type="ECO:0000256" key="9">
    <source>
        <dbReference type="RuleBase" id="RU000688"/>
    </source>
</evidence>
<dbReference type="PROSITE" id="PS00237">
    <property type="entry name" value="G_PROTEIN_RECEP_F1_1"/>
    <property type="match status" value="1"/>
</dbReference>
<dbReference type="PROSITE" id="PS50262">
    <property type="entry name" value="G_PROTEIN_RECEP_F1_2"/>
    <property type="match status" value="1"/>
</dbReference>
<dbReference type="InterPro" id="IPR000276">
    <property type="entry name" value="GPCR_Rhodpsn"/>
</dbReference>
<feature type="domain" description="G-protein coupled receptors family 1 profile" evidence="11">
    <location>
        <begin position="73"/>
        <end position="333"/>
    </location>
</feature>
<dbReference type="InterPro" id="IPR017452">
    <property type="entry name" value="GPCR_Rhodpsn_7TM"/>
</dbReference>
<feature type="transmembrane region" description="Helical" evidence="10">
    <location>
        <begin position="173"/>
        <end position="196"/>
    </location>
</feature>
<dbReference type="PANTHER" id="PTHR45695:SF9">
    <property type="entry name" value="LEUCOKININ RECEPTOR"/>
    <property type="match status" value="1"/>
</dbReference>
<dbReference type="AlphaFoldDB" id="A0A9W3BE97"/>
<evidence type="ECO:0000256" key="6">
    <source>
        <dbReference type="ARBA" id="ARBA00023136"/>
    </source>
</evidence>
<feature type="transmembrane region" description="Helical" evidence="10">
    <location>
        <begin position="277"/>
        <end position="298"/>
    </location>
</feature>
<dbReference type="PRINTS" id="PR00237">
    <property type="entry name" value="GPCRRHODOPSN"/>
</dbReference>
<dbReference type="Proteomes" id="UP001165740">
    <property type="component" value="Chromosome 9"/>
</dbReference>
<evidence type="ECO:0000256" key="4">
    <source>
        <dbReference type="ARBA" id="ARBA00022989"/>
    </source>
</evidence>
<feature type="transmembrane region" description="Helical" evidence="10">
    <location>
        <begin position="55"/>
        <end position="82"/>
    </location>
</feature>
<evidence type="ECO:0000256" key="3">
    <source>
        <dbReference type="ARBA" id="ARBA00022692"/>
    </source>
</evidence>
<comment type="subcellular location">
    <subcellularLocation>
        <location evidence="1">Membrane</location>
        <topology evidence="1">Multi-pass membrane protein</topology>
    </subcellularLocation>
</comment>
<evidence type="ECO:0000259" key="11">
    <source>
        <dbReference type="PROSITE" id="PS50262"/>
    </source>
</evidence>
<feature type="transmembrane region" description="Helical" evidence="10">
    <location>
        <begin position="222"/>
        <end position="245"/>
    </location>
</feature>
<feature type="transmembrane region" description="Helical" evidence="10">
    <location>
        <begin position="134"/>
        <end position="152"/>
    </location>
</feature>